<evidence type="ECO:0000256" key="6">
    <source>
        <dbReference type="ARBA" id="ARBA00023136"/>
    </source>
</evidence>
<evidence type="ECO:0000313" key="9">
    <source>
        <dbReference type="Proteomes" id="UP000193804"/>
    </source>
</evidence>
<dbReference type="Proteomes" id="UP000193804">
    <property type="component" value="Unassembled WGS sequence"/>
</dbReference>
<dbReference type="AlphaFoldDB" id="A0A1X7IDY6"/>
<dbReference type="GO" id="GO:0015031">
    <property type="term" value="P:protein transport"/>
    <property type="evidence" value="ECO:0007669"/>
    <property type="project" value="UniProtKB-KW"/>
</dbReference>
<keyword evidence="7" id="KW-0653">Protein transport</keyword>
<reference evidence="9" key="1">
    <citation type="submission" date="2017-04" db="EMBL/GenBank/DDBJ databases">
        <authorList>
            <person name="Varghese N."/>
            <person name="Submissions S."/>
        </authorList>
    </citation>
    <scope>NUCLEOTIDE SEQUENCE [LARGE SCALE GENOMIC DNA]</scope>
    <source>
        <strain evidence="9">DSM 4125</strain>
    </source>
</reference>
<dbReference type="STRING" id="1028.SAMN05661096_00499"/>
<evidence type="ECO:0000256" key="2">
    <source>
        <dbReference type="ARBA" id="ARBA00005811"/>
    </source>
</evidence>
<dbReference type="OrthoDB" id="9810103at2"/>
<protein>
    <submittedName>
        <fullName evidence="8">Biopolymer transport protein ExbD/TolR</fullName>
    </submittedName>
</protein>
<name>A0A1X7IDY6_9BACT</name>
<evidence type="ECO:0000256" key="4">
    <source>
        <dbReference type="ARBA" id="ARBA00022692"/>
    </source>
</evidence>
<dbReference type="GO" id="GO:0005886">
    <property type="term" value="C:plasma membrane"/>
    <property type="evidence" value="ECO:0007669"/>
    <property type="project" value="UniProtKB-SubCell"/>
</dbReference>
<comment type="subcellular location">
    <subcellularLocation>
        <location evidence="1">Cell membrane</location>
        <topology evidence="1">Single-pass membrane protein</topology>
    </subcellularLocation>
    <subcellularLocation>
        <location evidence="7">Cell membrane</location>
        <topology evidence="7">Single-pass type II membrane protein</topology>
    </subcellularLocation>
</comment>
<gene>
    <name evidence="8" type="ORF">SAMN05661096_00499</name>
</gene>
<keyword evidence="7" id="KW-0813">Transport</keyword>
<dbReference type="GO" id="GO:0022857">
    <property type="term" value="F:transmembrane transporter activity"/>
    <property type="evidence" value="ECO:0007669"/>
    <property type="project" value="InterPro"/>
</dbReference>
<comment type="similarity">
    <text evidence="2 7">Belongs to the ExbD/TolR family.</text>
</comment>
<keyword evidence="6" id="KW-0472">Membrane</keyword>
<accession>A0A1X7IDY6</accession>
<evidence type="ECO:0000313" key="8">
    <source>
        <dbReference type="EMBL" id="SMG12381.1"/>
    </source>
</evidence>
<sequence length="160" mass="18369">MSKFKKKSNASQEIPTSALPDIIFMLLFFFMVTTVLRETEIKVEQTIPKAEQLKKIERKSLVSYLYIGKPKQTEKFGGEAKIQANDVFIEPRDILLWVAKEKDKLAEAERDKITIAMKVDSEAKMGIISDVQQQLRKANARKLMYNTLKLTSKDKNNSLL</sequence>
<dbReference type="Pfam" id="PF02472">
    <property type="entry name" value="ExbD"/>
    <property type="match status" value="1"/>
</dbReference>
<evidence type="ECO:0000256" key="1">
    <source>
        <dbReference type="ARBA" id="ARBA00004162"/>
    </source>
</evidence>
<dbReference type="InterPro" id="IPR003400">
    <property type="entry name" value="ExbD"/>
</dbReference>
<keyword evidence="4 7" id="KW-0812">Transmembrane</keyword>
<evidence type="ECO:0000256" key="3">
    <source>
        <dbReference type="ARBA" id="ARBA00022475"/>
    </source>
</evidence>
<dbReference type="RefSeq" id="WP_085515502.1">
    <property type="nucleotide sequence ID" value="NZ_FXAW01000001.1"/>
</dbReference>
<keyword evidence="5" id="KW-1133">Transmembrane helix</keyword>
<dbReference type="EMBL" id="FXAW01000001">
    <property type="protein sequence ID" value="SMG12381.1"/>
    <property type="molecule type" value="Genomic_DNA"/>
</dbReference>
<proteinExistence type="inferred from homology"/>
<keyword evidence="3" id="KW-1003">Cell membrane</keyword>
<organism evidence="8 9">
    <name type="scientific">Marivirga sericea</name>
    <dbReference type="NCBI Taxonomy" id="1028"/>
    <lineage>
        <taxon>Bacteria</taxon>
        <taxon>Pseudomonadati</taxon>
        <taxon>Bacteroidota</taxon>
        <taxon>Cytophagia</taxon>
        <taxon>Cytophagales</taxon>
        <taxon>Marivirgaceae</taxon>
        <taxon>Marivirga</taxon>
    </lineage>
</organism>
<keyword evidence="9" id="KW-1185">Reference proteome</keyword>
<evidence type="ECO:0000256" key="7">
    <source>
        <dbReference type="RuleBase" id="RU003879"/>
    </source>
</evidence>
<evidence type="ECO:0000256" key="5">
    <source>
        <dbReference type="ARBA" id="ARBA00022989"/>
    </source>
</evidence>